<accession>A0A8J3SUL5</accession>
<evidence type="ECO:0000313" key="2">
    <source>
        <dbReference type="EMBL" id="GIH99040.1"/>
    </source>
</evidence>
<protein>
    <submittedName>
        <fullName evidence="2">Uncharacterized protein</fullName>
    </submittedName>
</protein>
<sequence length="73" mass="8062">MRGACLPAVRARRGRTWDSYPRGPALLQVKRDGPDRTPRPGGVSGGRRGARGIDHTKRTRMLFDVKGTYLGTK</sequence>
<feature type="region of interest" description="Disordered" evidence="1">
    <location>
        <begin position="20"/>
        <end position="55"/>
    </location>
</feature>
<proteinExistence type="predicted"/>
<dbReference type="EMBL" id="BOOK01000005">
    <property type="protein sequence ID" value="GIH99040.1"/>
    <property type="molecule type" value="Genomic_DNA"/>
</dbReference>
<reference evidence="2" key="1">
    <citation type="submission" date="2021-01" db="EMBL/GenBank/DDBJ databases">
        <title>Whole genome shotgun sequence of Planobispora takensis NBRC 109077.</title>
        <authorList>
            <person name="Komaki H."/>
            <person name="Tamura T."/>
        </authorList>
    </citation>
    <scope>NUCLEOTIDE SEQUENCE</scope>
    <source>
        <strain evidence="2">NBRC 109077</strain>
    </source>
</reference>
<gene>
    <name evidence="2" type="ORF">Pta02_10490</name>
</gene>
<organism evidence="2 3">
    <name type="scientific">Planobispora takensis</name>
    <dbReference type="NCBI Taxonomy" id="1367882"/>
    <lineage>
        <taxon>Bacteria</taxon>
        <taxon>Bacillati</taxon>
        <taxon>Actinomycetota</taxon>
        <taxon>Actinomycetes</taxon>
        <taxon>Streptosporangiales</taxon>
        <taxon>Streptosporangiaceae</taxon>
        <taxon>Planobispora</taxon>
    </lineage>
</organism>
<name>A0A8J3SUL5_9ACTN</name>
<feature type="compositionally biased region" description="Basic and acidic residues" evidence="1">
    <location>
        <begin position="29"/>
        <end position="38"/>
    </location>
</feature>
<comment type="caution">
    <text evidence="2">The sequence shown here is derived from an EMBL/GenBank/DDBJ whole genome shotgun (WGS) entry which is preliminary data.</text>
</comment>
<evidence type="ECO:0000313" key="3">
    <source>
        <dbReference type="Proteomes" id="UP000634476"/>
    </source>
</evidence>
<keyword evidence="3" id="KW-1185">Reference proteome</keyword>
<dbReference type="Proteomes" id="UP000634476">
    <property type="component" value="Unassembled WGS sequence"/>
</dbReference>
<evidence type="ECO:0000256" key="1">
    <source>
        <dbReference type="SAM" id="MobiDB-lite"/>
    </source>
</evidence>
<dbReference type="AlphaFoldDB" id="A0A8J3SUL5"/>